<dbReference type="AlphaFoldDB" id="A0AAW1JH40"/>
<evidence type="ECO:0000313" key="1">
    <source>
        <dbReference type="EMBL" id="KAK9702910.1"/>
    </source>
</evidence>
<comment type="caution">
    <text evidence="1">The sequence shown here is derived from an EMBL/GenBank/DDBJ whole genome shotgun (WGS) entry which is preliminary data.</text>
</comment>
<keyword evidence="2" id="KW-1185">Reference proteome</keyword>
<reference evidence="1 2" key="1">
    <citation type="journal article" date="2024" name="BMC Genomics">
        <title>De novo assembly and annotation of Popillia japonica's genome with initial clues to its potential as an invasive pest.</title>
        <authorList>
            <person name="Cucini C."/>
            <person name="Boschi S."/>
            <person name="Funari R."/>
            <person name="Cardaioli E."/>
            <person name="Iannotti N."/>
            <person name="Marturano G."/>
            <person name="Paoli F."/>
            <person name="Bruttini M."/>
            <person name="Carapelli A."/>
            <person name="Frati F."/>
            <person name="Nardi F."/>
        </authorList>
    </citation>
    <scope>NUCLEOTIDE SEQUENCE [LARGE SCALE GENOMIC DNA]</scope>
    <source>
        <strain evidence="1">DMR45628</strain>
    </source>
</reference>
<accession>A0AAW1JH40</accession>
<protein>
    <submittedName>
        <fullName evidence="1">Uncharacterized protein</fullName>
    </submittedName>
</protein>
<proteinExistence type="predicted"/>
<dbReference type="Proteomes" id="UP001458880">
    <property type="component" value="Unassembled WGS sequence"/>
</dbReference>
<name>A0AAW1JH40_POPJA</name>
<dbReference type="EMBL" id="JASPKY010000380">
    <property type="protein sequence ID" value="KAK9702910.1"/>
    <property type="molecule type" value="Genomic_DNA"/>
</dbReference>
<gene>
    <name evidence="1" type="ORF">QE152_g29645</name>
</gene>
<evidence type="ECO:0000313" key="2">
    <source>
        <dbReference type="Proteomes" id="UP001458880"/>
    </source>
</evidence>
<sequence>MDSYVAPPRPNHWFASGDQATEEVTKLELHQVAPHSMVAINEVFHEFAGAEHCYDAFAEVLKNAIDGFVGRKVVTTLNIPRKKWITNTIKTKVVSKRQLYEDMLQGRLEKNAYNTYCQNLRKEINECKKQSHSRNKSTATWAVVTPLQDRIRKQPFHT</sequence>
<organism evidence="1 2">
    <name type="scientific">Popillia japonica</name>
    <name type="common">Japanese beetle</name>
    <dbReference type="NCBI Taxonomy" id="7064"/>
    <lineage>
        <taxon>Eukaryota</taxon>
        <taxon>Metazoa</taxon>
        <taxon>Ecdysozoa</taxon>
        <taxon>Arthropoda</taxon>
        <taxon>Hexapoda</taxon>
        <taxon>Insecta</taxon>
        <taxon>Pterygota</taxon>
        <taxon>Neoptera</taxon>
        <taxon>Endopterygota</taxon>
        <taxon>Coleoptera</taxon>
        <taxon>Polyphaga</taxon>
        <taxon>Scarabaeiformia</taxon>
        <taxon>Scarabaeidae</taxon>
        <taxon>Rutelinae</taxon>
        <taxon>Popillia</taxon>
    </lineage>
</organism>